<organism evidence="1 2">
    <name type="scientific">Anopheles minimus</name>
    <dbReference type="NCBI Taxonomy" id="112268"/>
    <lineage>
        <taxon>Eukaryota</taxon>
        <taxon>Metazoa</taxon>
        <taxon>Ecdysozoa</taxon>
        <taxon>Arthropoda</taxon>
        <taxon>Hexapoda</taxon>
        <taxon>Insecta</taxon>
        <taxon>Pterygota</taxon>
        <taxon>Neoptera</taxon>
        <taxon>Endopterygota</taxon>
        <taxon>Diptera</taxon>
        <taxon>Nematocera</taxon>
        <taxon>Culicoidea</taxon>
        <taxon>Culicidae</taxon>
        <taxon>Anophelinae</taxon>
        <taxon>Anopheles</taxon>
    </lineage>
</organism>
<protein>
    <submittedName>
        <fullName evidence="1">Uncharacterized protein</fullName>
    </submittedName>
</protein>
<name>A0A182WPY3_9DIPT</name>
<dbReference type="Proteomes" id="UP000075920">
    <property type="component" value="Unassembled WGS sequence"/>
</dbReference>
<keyword evidence="2" id="KW-1185">Reference proteome</keyword>
<dbReference type="VEuPathDB" id="VectorBase:AMIN014720"/>
<sequence>MTRWLMCPGVKIFFVW</sequence>
<dbReference type="EnsemblMetazoa" id="AMIN014720-RA">
    <property type="protein sequence ID" value="AMIN014720-PA"/>
    <property type="gene ID" value="AMIN014720"/>
</dbReference>
<reference evidence="1" key="2">
    <citation type="submission" date="2020-05" db="UniProtKB">
        <authorList>
            <consortium name="EnsemblMetazoa"/>
        </authorList>
    </citation>
    <scope>IDENTIFICATION</scope>
    <source>
        <strain evidence="1">MINIMUS1</strain>
    </source>
</reference>
<reference evidence="2" key="1">
    <citation type="submission" date="2013-03" db="EMBL/GenBank/DDBJ databases">
        <title>The Genome Sequence of Anopheles minimus MINIMUS1.</title>
        <authorList>
            <consortium name="The Broad Institute Genomics Platform"/>
            <person name="Neafsey D.E."/>
            <person name="Walton C."/>
            <person name="Walker B."/>
            <person name="Young S.K."/>
            <person name="Zeng Q."/>
            <person name="Gargeya S."/>
            <person name="Fitzgerald M."/>
            <person name="Haas B."/>
            <person name="Abouelleil A."/>
            <person name="Allen A.W."/>
            <person name="Alvarado L."/>
            <person name="Arachchi H.M."/>
            <person name="Berlin A.M."/>
            <person name="Chapman S.B."/>
            <person name="Gainer-Dewar J."/>
            <person name="Goldberg J."/>
            <person name="Griggs A."/>
            <person name="Gujja S."/>
            <person name="Hansen M."/>
            <person name="Howarth C."/>
            <person name="Imamovic A."/>
            <person name="Ireland A."/>
            <person name="Larimer J."/>
            <person name="McCowan C."/>
            <person name="Murphy C."/>
            <person name="Pearson M."/>
            <person name="Poon T.W."/>
            <person name="Priest M."/>
            <person name="Roberts A."/>
            <person name="Saif S."/>
            <person name="Shea T."/>
            <person name="Sisk P."/>
            <person name="Sykes S."/>
            <person name="Wortman J."/>
            <person name="Nusbaum C."/>
            <person name="Birren B."/>
        </authorList>
    </citation>
    <scope>NUCLEOTIDE SEQUENCE [LARGE SCALE GENOMIC DNA]</scope>
    <source>
        <strain evidence="2">MINIMUS1</strain>
    </source>
</reference>
<proteinExistence type="predicted"/>
<evidence type="ECO:0000313" key="2">
    <source>
        <dbReference type="Proteomes" id="UP000075920"/>
    </source>
</evidence>
<dbReference type="AlphaFoldDB" id="A0A182WPY3"/>
<accession>A0A182WPY3</accession>
<evidence type="ECO:0000313" key="1">
    <source>
        <dbReference type="EnsemblMetazoa" id="AMIN014720-PA"/>
    </source>
</evidence>